<protein>
    <submittedName>
        <fullName evidence="1">Uncharacterized protein</fullName>
    </submittedName>
</protein>
<gene>
    <name evidence="1" type="ORF">skT53_35740</name>
</gene>
<accession>A0A7I8DHU4</accession>
<dbReference type="KEGG" id="eff:skT53_35740"/>
<organism evidence="1 2">
    <name type="scientific">Effusibacillus dendaii</name>
    <dbReference type="NCBI Taxonomy" id="2743772"/>
    <lineage>
        <taxon>Bacteria</taxon>
        <taxon>Bacillati</taxon>
        <taxon>Bacillota</taxon>
        <taxon>Bacilli</taxon>
        <taxon>Bacillales</taxon>
        <taxon>Alicyclobacillaceae</taxon>
        <taxon>Effusibacillus</taxon>
    </lineage>
</organism>
<keyword evidence="2" id="KW-1185">Reference proteome</keyword>
<evidence type="ECO:0000313" key="1">
    <source>
        <dbReference type="EMBL" id="BCJ88589.1"/>
    </source>
</evidence>
<dbReference type="Proteomes" id="UP000593802">
    <property type="component" value="Chromosome"/>
</dbReference>
<dbReference type="EMBL" id="AP023366">
    <property type="protein sequence ID" value="BCJ88589.1"/>
    <property type="molecule type" value="Genomic_DNA"/>
</dbReference>
<dbReference type="AlphaFoldDB" id="A0A7I8DHU4"/>
<evidence type="ECO:0000313" key="2">
    <source>
        <dbReference type="Proteomes" id="UP000593802"/>
    </source>
</evidence>
<name>A0A7I8DHU4_9BACL</name>
<proteinExistence type="predicted"/>
<reference evidence="1 2" key="1">
    <citation type="submission" date="2020-08" db="EMBL/GenBank/DDBJ databases">
        <title>Complete Genome Sequence of Effusibacillus dendaii Strain skT53, Isolated from Farmland soil.</title>
        <authorList>
            <person name="Konishi T."/>
            <person name="Kawasaki H."/>
        </authorList>
    </citation>
    <scope>NUCLEOTIDE SEQUENCE [LARGE SCALE GENOMIC DNA]</scope>
    <source>
        <strain evidence="2">skT53</strain>
    </source>
</reference>
<sequence>MFREKDRALIAGDAFITVKQESPFKVIIQDQELHGPPAYFTTDWQASRESVKNLPR</sequence>